<reference evidence="3" key="1">
    <citation type="journal article" date="2017" name="Plant J.">
        <title>The pomegranate (Punica granatum L.) genome and the genomics of punicalagin biosynthesis.</title>
        <authorList>
            <person name="Qin G."/>
            <person name="Xu C."/>
            <person name="Ming R."/>
            <person name="Tang H."/>
            <person name="Guyot R."/>
            <person name="Kramer E.M."/>
            <person name="Hu Y."/>
            <person name="Yi X."/>
            <person name="Qi Y."/>
            <person name="Xu X."/>
            <person name="Gao Z."/>
            <person name="Pan H."/>
            <person name="Jian J."/>
            <person name="Tian Y."/>
            <person name="Yue Z."/>
            <person name="Xu Y."/>
        </authorList>
    </citation>
    <scope>NUCLEOTIDE SEQUENCE [LARGE SCALE GENOMIC DNA]</scope>
    <source>
        <strain evidence="3">cv. Dabenzi</strain>
    </source>
</reference>
<feature type="domain" description="F-box" evidence="1">
    <location>
        <begin position="48"/>
        <end position="84"/>
    </location>
</feature>
<dbReference type="CDD" id="cd22160">
    <property type="entry name" value="F-box_AtFBL13-like"/>
    <property type="match status" value="1"/>
</dbReference>
<dbReference type="PROSITE" id="PS50181">
    <property type="entry name" value="FBOX"/>
    <property type="match status" value="1"/>
</dbReference>
<dbReference type="Proteomes" id="UP000197138">
    <property type="component" value="Unassembled WGS sequence"/>
</dbReference>
<dbReference type="SMART" id="SM00256">
    <property type="entry name" value="FBOX"/>
    <property type="match status" value="1"/>
</dbReference>
<dbReference type="AlphaFoldDB" id="A0A218W916"/>
<dbReference type="SUPFAM" id="SSF81383">
    <property type="entry name" value="F-box domain"/>
    <property type="match status" value="1"/>
</dbReference>
<evidence type="ECO:0000313" key="2">
    <source>
        <dbReference type="EMBL" id="OWM69146.1"/>
    </source>
</evidence>
<name>A0A218W916_PUNGR</name>
<organism evidence="2 3">
    <name type="scientific">Punica granatum</name>
    <name type="common">Pomegranate</name>
    <dbReference type="NCBI Taxonomy" id="22663"/>
    <lineage>
        <taxon>Eukaryota</taxon>
        <taxon>Viridiplantae</taxon>
        <taxon>Streptophyta</taxon>
        <taxon>Embryophyta</taxon>
        <taxon>Tracheophyta</taxon>
        <taxon>Spermatophyta</taxon>
        <taxon>Magnoliopsida</taxon>
        <taxon>eudicotyledons</taxon>
        <taxon>Gunneridae</taxon>
        <taxon>Pentapetalae</taxon>
        <taxon>rosids</taxon>
        <taxon>malvids</taxon>
        <taxon>Myrtales</taxon>
        <taxon>Lythraceae</taxon>
        <taxon>Punica</taxon>
    </lineage>
</organism>
<accession>A0A218W916</accession>
<dbReference type="Pfam" id="PF00646">
    <property type="entry name" value="F-box"/>
    <property type="match status" value="1"/>
</dbReference>
<gene>
    <name evidence="2" type="ORF">CDL15_Pgr025333</name>
</gene>
<dbReference type="InterPro" id="IPR036047">
    <property type="entry name" value="F-box-like_dom_sf"/>
</dbReference>
<dbReference type="PANTHER" id="PTHR32212:SF234">
    <property type="entry name" value="F-BOX_LRR-REPEAT PROTEIN 13-LIKE"/>
    <property type="match status" value="1"/>
</dbReference>
<dbReference type="EMBL" id="MTKT01004939">
    <property type="protein sequence ID" value="OWM69146.1"/>
    <property type="molecule type" value="Genomic_DNA"/>
</dbReference>
<sequence>MKEAVRTSILPRRWRYLIFPKEFEWVEQDQPGIYITFTASRGGGGKDLKQIESLPDEVLILVLSLLTMKEAARTSILSRRWRYLWLNIPNLEFVISLGTLDHPINHEGEMPKYIRWVNQDVAAAQAPAFPGLWFLGPVCSGEGGSTSRFELPSALLEKLRVRRSRTLTDLKVIGPPLRLKSLDISFSSNLETIFISAPEAHSAVTDPRKDEPPCTSNTLHLAFPSRSSYFTQDREEPLETIILRPPEIKHLTVLVDIDS</sequence>
<evidence type="ECO:0000259" key="1">
    <source>
        <dbReference type="PROSITE" id="PS50181"/>
    </source>
</evidence>
<proteinExistence type="predicted"/>
<comment type="caution">
    <text evidence="2">The sequence shown here is derived from an EMBL/GenBank/DDBJ whole genome shotgun (WGS) entry which is preliminary data.</text>
</comment>
<protein>
    <recommendedName>
        <fullName evidence="1">F-box domain-containing protein</fullName>
    </recommendedName>
</protein>
<dbReference type="Gene3D" id="1.20.1280.50">
    <property type="match status" value="1"/>
</dbReference>
<dbReference type="InterPro" id="IPR001810">
    <property type="entry name" value="F-box_dom"/>
</dbReference>
<evidence type="ECO:0000313" key="3">
    <source>
        <dbReference type="Proteomes" id="UP000197138"/>
    </source>
</evidence>
<dbReference type="PANTHER" id="PTHR32212">
    <property type="entry name" value="CYCLIN-LIKE F-BOX"/>
    <property type="match status" value="1"/>
</dbReference>
<dbReference type="InterPro" id="IPR053781">
    <property type="entry name" value="F-box_AtFBL13-like"/>
</dbReference>